<keyword evidence="4" id="KW-1185">Reference proteome</keyword>
<dbReference type="OrthoDB" id="2560628at2759"/>
<organism evidence="3 4">
    <name type="scientific">Pseudogymnoascus destructans (strain ATCC MYA-4855 / 20631-21)</name>
    <name type="common">Bat white-nose syndrome fungus</name>
    <name type="synonym">Geomyces destructans</name>
    <dbReference type="NCBI Taxonomy" id="658429"/>
    <lineage>
        <taxon>Eukaryota</taxon>
        <taxon>Fungi</taxon>
        <taxon>Dikarya</taxon>
        <taxon>Ascomycota</taxon>
        <taxon>Pezizomycotina</taxon>
        <taxon>Leotiomycetes</taxon>
        <taxon>Thelebolales</taxon>
        <taxon>Thelebolaceae</taxon>
        <taxon>Pseudogymnoascus</taxon>
    </lineage>
</organism>
<feature type="transmembrane region" description="Helical" evidence="1">
    <location>
        <begin position="211"/>
        <end position="233"/>
    </location>
</feature>
<dbReference type="EMBL" id="GL573331">
    <property type="protein sequence ID" value="ELR03937.1"/>
    <property type="molecule type" value="Genomic_DNA"/>
</dbReference>
<evidence type="ECO:0000313" key="4">
    <source>
        <dbReference type="Proteomes" id="UP000011064"/>
    </source>
</evidence>
<reference evidence="4" key="1">
    <citation type="submission" date="2010-09" db="EMBL/GenBank/DDBJ databases">
        <title>The genome sequence of Geomyces destructans 20631-21.</title>
        <authorList>
            <consortium name="The Broad Institute Genome Sequencing Platform"/>
            <person name="Cuomo C.A."/>
            <person name="Blehert D.S."/>
            <person name="Lorch J.M."/>
            <person name="Young S.K."/>
            <person name="Zeng Q."/>
            <person name="Gargeya S."/>
            <person name="Fitzgerald M."/>
            <person name="Haas B."/>
            <person name="Abouelleil A."/>
            <person name="Alvarado L."/>
            <person name="Arachchi H.M."/>
            <person name="Berlin A."/>
            <person name="Brown A."/>
            <person name="Chapman S.B."/>
            <person name="Chen Z."/>
            <person name="Dunbar C."/>
            <person name="Freedman E."/>
            <person name="Gearin G."/>
            <person name="Gellesch M."/>
            <person name="Goldberg J."/>
            <person name="Griggs A."/>
            <person name="Gujja S."/>
            <person name="Heiman D."/>
            <person name="Howarth C."/>
            <person name="Larson L."/>
            <person name="Lui A."/>
            <person name="MacDonald P.J.P."/>
            <person name="Montmayeur A."/>
            <person name="Murphy C."/>
            <person name="Neiman D."/>
            <person name="Pearson M."/>
            <person name="Priest M."/>
            <person name="Roberts A."/>
            <person name="Saif S."/>
            <person name="Shea T."/>
            <person name="Shenoy N."/>
            <person name="Sisk P."/>
            <person name="Stolte C."/>
            <person name="Sykes S."/>
            <person name="Wortman J."/>
            <person name="Nusbaum C."/>
            <person name="Birren B."/>
        </authorList>
    </citation>
    <scope>NUCLEOTIDE SEQUENCE [LARGE SCALE GENOMIC DNA]</scope>
    <source>
        <strain evidence="4">ATCC MYA-4855 / 20631-21</strain>
    </source>
</reference>
<feature type="transmembrane region" description="Helical" evidence="1">
    <location>
        <begin position="108"/>
        <end position="124"/>
    </location>
</feature>
<feature type="transmembrane region" description="Helical" evidence="1">
    <location>
        <begin position="176"/>
        <end position="199"/>
    </location>
</feature>
<dbReference type="Proteomes" id="UP000011064">
    <property type="component" value="Unassembled WGS sequence"/>
</dbReference>
<keyword evidence="1" id="KW-0472">Membrane</keyword>
<evidence type="ECO:0000256" key="1">
    <source>
        <dbReference type="SAM" id="Phobius"/>
    </source>
</evidence>
<sequence>MQISILKACLGFCQIHRVVAKCATSIRGIFRLRLKLPFTERERRMTRKYDLFIIFRVYISRKTSSLWSAFFSPSHAPFLKFHYNVSTKSCLLLQPVTYCLWKHGKRGLLGWLALHSLCVIRIVGNTVQLNAYNNHSSGGLATLILQSVGLSPLILGAVGILHEARRARDPTLNRKFEWILVIQYHLTVIAAMVLVIMGIVKLQDGASVGNVLMKVGMGVVLACWAILAVWTLLSFRSSQEYAAGGLSADGTKVGPIFVLTRTQLTPDSCSWGSSYGPSSSFTSSLAVKICLSVVPEMLSIIVLSVAGIRTRGIANKFQRTK</sequence>
<gene>
    <name evidence="3" type="ORF">GMDG_06465</name>
</gene>
<dbReference type="VEuPathDB" id="FungiDB:GMDG_06465"/>
<dbReference type="AlphaFoldDB" id="L8FSS8"/>
<evidence type="ECO:0000259" key="2">
    <source>
        <dbReference type="Pfam" id="PF24800"/>
    </source>
</evidence>
<accession>L8FSS8</accession>
<name>L8FSS8_PSED2</name>
<feature type="domain" description="DUF7702" evidence="2">
    <location>
        <begin position="98"/>
        <end position="310"/>
    </location>
</feature>
<dbReference type="HOGENOM" id="CLU_064985_3_1_1"/>
<dbReference type="PANTHER" id="PTHR42109:SF3">
    <property type="entry name" value="INTEGRAL MEMBRANE PROTEIN (AFU_ORTHOLOGUE AFUA_5G00100)"/>
    <property type="match status" value="1"/>
</dbReference>
<feature type="transmembrane region" description="Helical" evidence="1">
    <location>
        <begin position="144"/>
        <end position="164"/>
    </location>
</feature>
<dbReference type="InParanoid" id="L8FSS8"/>
<proteinExistence type="predicted"/>
<dbReference type="PANTHER" id="PTHR42109">
    <property type="entry name" value="UNPLACED GENOMIC SCAFFOLD UM_SCAF_CONTIG_1.265, WHOLE GENOME SHOTGUN SEQUENCE"/>
    <property type="match status" value="1"/>
</dbReference>
<dbReference type="InterPro" id="IPR056119">
    <property type="entry name" value="DUF7702"/>
</dbReference>
<keyword evidence="1" id="KW-0812">Transmembrane</keyword>
<protein>
    <recommendedName>
        <fullName evidence="2">DUF7702 domain-containing protein</fullName>
    </recommendedName>
</protein>
<dbReference type="Pfam" id="PF24800">
    <property type="entry name" value="DUF7702"/>
    <property type="match status" value="1"/>
</dbReference>
<evidence type="ECO:0000313" key="3">
    <source>
        <dbReference type="EMBL" id="ELR03937.1"/>
    </source>
</evidence>
<keyword evidence="1" id="KW-1133">Transmembrane helix</keyword>